<feature type="transmembrane region" description="Helical" evidence="10">
    <location>
        <begin position="169"/>
        <end position="189"/>
    </location>
</feature>
<dbReference type="InterPro" id="IPR005989">
    <property type="entry name" value="Suc_symporter_pln"/>
</dbReference>
<feature type="transmembrane region" description="Helical" evidence="10">
    <location>
        <begin position="217"/>
        <end position="236"/>
    </location>
</feature>
<name>A0A6J1DUM8_MOMCH</name>
<dbReference type="KEGG" id="mcha:111023623"/>
<dbReference type="OrthoDB" id="28755at2759"/>
<keyword evidence="4" id="KW-0813">Transport</keyword>
<feature type="transmembrane region" description="Helical" evidence="10">
    <location>
        <begin position="20"/>
        <end position="39"/>
    </location>
</feature>
<dbReference type="GO" id="GO:0005985">
    <property type="term" value="P:sucrose metabolic process"/>
    <property type="evidence" value="ECO:0007669"/>
    <property type="project" value="UniProtKB-UniPathway"/>
</dbReference>
<evidence type="ECO:0000256" key="4">
    <source>
        <dbReference type="ARBA" id="ARBA00022448"/>
    </source>
</evidence>
<feature type="transmembrane region" description="Helical" evidence="10">
    <location>
        <begin position="92"/>
        <end position="111"/>
    </location>
</feature>
<keyword evidence="7" id="KW-0769">Symport</keyword>
<dbReference type="NCBIfam" id="TIGR01301">
    <property type="entry name" value="GPH_sucrose"/>
    <property type="match status" value="1"/>
</dbReference>
<evidence type="ECO:0000256" key="8">
    <source>
        <dbReference type="ARBA" id="ARBA00022989"/>
    </source>
</evidence>
<keyword evidence="6 10" id="KW-0812">Transmembrane</keyword>
<sequence>MEDGRAVSKAMLDSEPSGSYRDIITVATIATGIQFGWALQLSLLTPYVQQLGVPHPWSSFVWLCGPISGLLVQPTVGYFSDRCTSRFGRRRPFIMSGSGFVAVAVFLIGFAADLGHAAGDKHSDPVKSRAVAIYVVGFWVLDVANNMLQGPCRAFLADISCKSQKKMRVANALFSFFIGVGNVLGYAAGSYSKLHKILPFTLTKSCDSYCANLKSCFLVHIVLLLAVTSVTVFSVGEKQLEPRDDIGEESTPFFGKLFSALKQLKKPMWVLLLVTAVNWVGWFPFLLYDTDWMGVEVYGGKANGSPEEVRYYDLGVREGALGLMVNSFVLGFAALAIEPVSRILGGLKWLWGAVNIILALAMGSTVVVTKVAQRWRATHGLTTPPTNVKAGAFSIFAVLGIPLSVNYSVPYALASIFSSSSSAGQGLSLGILNLFIVLPQMFVSAVSGPLDSVFGGGNLPAFVMGALAAFASSMCAMFVLPDPPSQSEVSLTMGGGH</sequence>
<gene>
    <name evidence="12" type="primary">LOC111023623</name>
</gene>
<evidence type="ECO:0000313" key="11">
    <source>
        <dbReference type="Proteomes" id="UP000504603"/>
    </source>
</evidence>
<feature type="transmembrane region" description="Helical" evidence="10">
    <location>
        <begin position="349"/>
        <end position="372"/>
    </location>
</feature>
<dbReference type="GO" id="GO:0005773">
    <property type="term" value="C:vacuole"/>
    <property type="evidence" value="ECO:0007669"/>
    <property type="project" value="TreeGrafter"/>
</dbReference>
<feature type="transmembrane region" description="Helical" evidence="10">
    <location>
        <begin position="459"/>
        <end position="480"/>
    </location>
</feature>
<organism evidence="11 12">
    <name type="scientific">Momordica charantia</name>
    <name type="common">Bitter gourd</name>
    <name type="synonym">Balsam pear</name>
    <dbReference type="NCBI Taxonomy" id="3673"/>
    <lineage>
        <taxon>Eukaryota</taxon>
        <taxon>Viridiplantae</taxon>
        <taxon>Streptophyta</taxon>
        <taxon>Embryophyta</taxon>
        <taxon>Tracheophyta</taxon>
        <taxon>Spermatophyta</taxon>
        <taxon>Magnoliopsida</taxon>
        <taxon>eudicotyledons</taxon>
        <taxon>Gunneridae</taxon>
        <taxon>Pentapetalae</taxon>
        <taxon>rosids</taxon>
        <taxon>fabids</taxon>
        <taxon>Cucurbitales</taxon>
        <taxon>Cucurbitaceae</taxon>
        <taxon>Momordiceae</taxon>
        <taxon>Momordica</taxon>
    </lineage>
</organism>
<keyword evidence="9 10" id="KW-0472">Membrane</keyword>
<protein>
    <submittedName>
        <fullName evidence="12">Sucrose transport protein SUC8-like</fullName>
    </submittedName>
</protein>
<dbReference type="PANTHER" id="PTHR19432">
    <property type="entry name" value="SUGAR TRANSPORTER"/>
    <property type="match status" value="1"/>
</dbReference>
<evidence type="ECO:0000256" key="5">
    <source>
        <dbReference type="ARBA" id="ARBA00022597"/>
    </source>
</evidence>
<feature type="transmembrane region" description="Helical" evidence="10">
    <location>
        <begin position="268"/>
        <end position="288"/>
    </location>
</feature>
<dbReference type="GO" id="GO:0008506">
    <property type="term" value="F:sucrose:proton symporter activity"/>
    <property type="evidence" value="ECO:0007669"/>
    <property type="project" value="TreeGrafter"/>
</dbReference>
<dbReference type="CDD" id="cd17313">
    <property type="entry name" value="MFS_SLC45_SUC"/>
    <property type="match status" value="1"/>
</dbReference>
<evidence type="ECO:0000256" key="9">
    <source>
        <dbReference type="ARBA" id="ARBA00023136"/>
    </source>
</evidence>
<keyword evidence="11" id="KW-1185">Reference proteome</keyword>
<evidence type="ECO:0000256" key="1">
    <source>
        <dbReference type="ARBA" id="ARBA00004141"/>
    </source>
</evidence>
<dbReference type="Gene3D" id="1.20.1250.20">
    <property type="entry name" value="MFS general substrate transporter like domains"/>
    <property type="match status" value="1"/>
</dbReference>
<evidence type="ECO:0000256" key="10">
    <source>
        <dbReference type="SAM" id="Phobius"/>
    </source>
</evidence>
<dbReference type="RefSeq" id="XP_022156789.1">
    <property type="nucleotide sequence ID" value="XM_022301097.1"/>
</dbReference>
<comment type="similarity">
    <text evidence="3">Belongs to the glycoside-pentoside-hexuronide (GPH) cation symporter transporter (TC 2.A.2.4) family.</text>
</comment>
<dbReference type="Pfam" id="PF13347">
    <property type="entry name" value="MFS_2"/>
    <property type="match status" value="1"/>
</dbReference>
<evidence type="ECO:0000256" key="2">
    <source>
        <dbReference type="ARBA" id="ARBA00004914"/>
    </source>
</evidence>
<evidence type="ECO:0000313" key="12">
    <source>
        <dbReference type="RefSeq" id="XP_022156789.1"/>
    </source>
</evidence>
<dbReference type="InterPro" id="IPR036259">
    <property type="entry name" value="MFS_trans_sf"/>
</dbReference>
<dbReference type="GeneID" id="111023623"/>
<evidence type="ECO:0000256" key="3">
    <source>
        <dbReference type="ARBA" id="ARBA00007134"/>
    </source>
</evidence>
<dbReference type="UniPathway" id="UPA00238"/>
<dbReference type="SUPFAM" id="SSF103473">
    <property type="entry name" value="MFS general substrate transporter"/>
    <property type="match status" value="1"/>
</dbReference>
<dbReference type="Proteomes" id="UP000504603">
    <property type="component" value="Unplaced"/>
</dbReference>
<accession>A0A6J1DUM8</accession>
<comment type="pathway">
    <text evidence="2">Glycan biosynthesis; sucrose metabolism.</text>
</comment>
<evidence type="ECO:0000256" key="7">
    <source>
        <dbReference type="ARBA" id="ARBA00022847"/>
    </source>
</evidence>
<proteinExistence type="inferred from homology"/>
<feature type="transmembrane region" description="Helical" evidence="10">
    <location>
        <begin position="59"/>
        <end position="80"/>
    </location>
</feature>
<dbReference type="AlphaFoldDB" id="A0A6J1DUM8"/>
<feature type="transmembrane region" description="Helical" evidence="10">
    <location>
        <begin position="392"/>
        <end position="414"/>
    </location>
</feature>
<dbReference type="PANTHER" id="PTHR19432:SF68">
    <property type="entry name" value="SUCROSE TRANSPORT PROTEIN SUC8-LIKE"/>
    <property type="match status" value="1"/>
</dbReference>
<keyword evidence="5" id="KW-0762">Sugar transport</keyword>
<reference evidence="12" key="1">
    <citation type="submission" date="2025-08" db="UniProtKB">
        <authorList>
            <consortium name="RefSeq"/>
        </authorList>
    </citation>
    <scope>IDENTIFICATION</scope>
    <source>
        <strain evidence="12">OHB3-1</strain>
    </source>
</reference>
<keyword evidence="8 10" id="KW-1133">Transmembrane helix</keyword>
<dbReference type="GO" id="GO:0005886">
    <property type="term" value="C:plasma membrane"/>
    <property type="evidence" value="ECO:0007669"/>
    <property type="project" value="InterPro"/>
</dbReference>
<comment type="subcellular location">
    <subcellularLocation>
        <location evidence="1">Membrane</location>
        <topology evidence="1">Multi-pass membrane protein</topology>
    </subcellularLocation>
</comment>
<feature type="transmembrane region" description="Helical" evidence="10">
    <location>
        <begin position="426"/>
        <end position="447"/>
    </location>
</feature>
<evidence type="ECO:0000256" key="6">
    <source>
        <dbReference type="ARBA" id="ARBA00022692"/>
    </source>
</evidence>
<feature type="transmembrane region" description="Helical" evidence="10">
    <location>
        <begin position="131"/>
        <end position="148"/>
    </location>
</feature>